<comment type="caution">
    <text evidence="1">The sequence shown here is derived from an EMBL/GenBank/DDBJ whole genome shotgun (WGS) entry which is preliminary data.</text>
</comment>
<evidence type="ECO:0000313" key="1">
    <source>
        <dbReference type="EMBL" id="OGZ72916.1"/>
    </source>
</evidence>
<accession>A0A1G2IDV6</accession>
<name>A0A1G2IDV6_9BACT</name>
<evidence type="ECO:0008006" key="3">
    <source>
        <dbReference type="Google" id="ProtNLM"/>
    </source>
</evidence>
<gene>
    <name evidence="1" type="ORF">A2998_02520</name>
</gene>
<reference evidence="1 2" key="1">
    <citation type="journal article" date="2016" name="Nat. Commun.">
        <title>Thousands of microbial genomes shed light on interconnected biogeochemical processes in an aquifer system.</title>
        <authorList>
            <person name="Anantharaman K."/>
            <person name="Brown C.T."/>
            <person name="Hug L.A."/>
            <person name="Sharon I."/>
            <person name="Castelle C.J."/>
            <person name="Probst A.J."/>
            <person name="Thomas B.C."/>
            <person name="Singh A."/>
            <person name="Wilkins M.J."/>
            <person name="Karaoz U."/>
            <person name="Brodie E.L."/>
            <person name="Williams K.H."/>
            <person name="Hubbard S.S."/>
            <person name="Banfield J.F."/>
        </authorList>
    </citation>
    <scope>NUCLEOTIDE SEQUENCE [LARGE SCALE GENOMIC DNA]</scope>
</reference>
<dbReference type="Gene3D" id="3.40.50.1820">
    <property type="entry name" value="alpha/beta hydrolase"/>
    <property type="match status" value="1"/>
</dbReference>
<protein>
    <recommendedName>
        <fullName evidence="3">Polymerase nucleotidyl transferase domain-containing protein</fullName>
    </recommendedName>
</protein>
<dbReference type="SUPFAM" id="SSF53474">
    <property type="entry name" value="alpha/beta-Hydrolases"/>
    <property type="match status" value="1"/>
</dbReference>
<dbReference type="AlphaFoldDB" id="A0A1G2IDV6"/>
<dbReference type="EMBL" id="MHOZ01000031">
    <property type="protein sequence ID" value="OGZ72916.1"/>
    <property type="molecule type" value="Genomic_DNA"/>
</dbReference>
<dbReference type="Proteomes" id="UP000178826">
    <property type="component" value="Unassembled WGS sequence"/>
</dbReference>
<organism evidence="1 2">
    <name type="scientific">Candidatus Staskawiczbacteria bacterium RIFCSPLOWO2_01_FULL_37_25b</name>
    <dbReference type="NCBI Taxonomy" id="1802213"/>
    <lineage>
        <taxon>Bacteria</taxon>
        <taxon>Candidatus Staskawicziibacteriota</taxon>
    </lineage>
</organism>
<dbReference type="InterPro" id="IPR029058">
    <property type="entry name" value="AB_hydrolase_fold"/>
</dbReference>
<proteinExistence type="predicted"/>
<evidence type="ECO:0000313" key="2">
    <source>
        <dbReference type="Proteomes" id="UP000178826"/>
    </source>
</evidence>
<sequence>MESFDFKGLKIRYWTSSICSDKAIILCPGLPASSMSEERIATLVQRNFHVFYVLYPGYPDSSAVSFLSQNPATLISDFITLLRLKGIFGVSLNKFFLIGSSFGGSVVLNIQNADKIVAFSPVTDYKTLYKGHPNYNYETLKSYLTKNGYKINNTGWRKLRRGELFQHPTTFSKEKTLVVFSKNDNEINPVVLEKFLKLKNIASVRVNSDKHLSFKNVQLDIFENILEWLEKANNILWFNDTVDYCIKKIISNISSSLSAGLMGGSLASENLVLESDVDICLISDHNIFTTAKKIKNHKIETTIMSLGGYVRYIKNNIRGLCKLFGSKIVTNNQNSNKKIEKLRVRMMKKYKDIFLIFQLLEKTRMENIKFIDASSPLAIKKGVGGRRSLGFMTTTYNALNDIYNPSFWNTLELMIADGIIKRADKEHIEQFFTGLIRGKLGQKELKKLLKGNDKIINKYIDNCFLKRINKNYRLGLIIDKAKVSVRAKGFINDVVNACYSKNPQQLSKLADKYRNFKDALKRHVIFYFLALNNSLSLEIGELVAIHLANEYSMNNIRRNLVENDLTTAHKSLLHLLTKDPNSKVNYYAKKKLRKNDILRAEMIRYSG</sequence>